<evidence type="ECO:0000313" key="3">
    <source>
        <dbReference type="EMBL" id="QPQ91872.1"/>
    </source>
</evidence>
<feature type="region of interest" description="Disordered" evidence="1">
    <location>
        <begin position="1"/>
        <end position="38"/>
    </location>
</feature>
<evidence type="ECO:0000313" key="4">
    <source>
        <dbReference type="Proteomes" id="UP000594892"/>
    </source>
</evidence>
<reference evidence="3 4" key="1">
    <citation type="submission" date="2020-12" db="EMBL/GenBank/DDBJ databases">
        <title>FDA dAtabase for Regulatory Grade micrObial Sequences (FDA-ARGOS): Supporting development and validation of Infectious Disease Dx tests.</title>
        <authorList>
            <person name="Minogue T."/>
            <person name="Wolcott M."/>
            <person name="Wasieloski L."/>
            <person name="Aguilar W."/>
            <person name="Moore D."/>
            <person name="Jaissle J."/>
            <person name="Tallon L."/>
            <person name="Sadzewicz L."/>
            <person name="Zhao X."/>
            <person name="Boylan J."/>
            <person name="Ott S."/>
            <person name="Bowen H."/>
            <person name="Vavikolanu K."/>
            <person name="Mehta A."/>
            <person name="Aluvathingal J."/>
            <person name="Nadendla S."/>
            <person name="Yan Y."/>
            <person name="Sichtig H."/>
        </authorList>
    </citation>
    <scope>NUCLEOTIDE SEQUENCE [LARGE SCALE GENOMIC DNA]</scope>
    <source>
        <strain evidence="3 4">FDAARGOS_949</strain>
    </source>
</reference>
<keyword evidence="2" id="KW-0812">Transmembrane</keyword>
<name>A0A246MPB1_BURGL</name>
<feature type="transmembrane region" description="Helical" evidence="2">
    <location>
        <begin position="73"/>
        <end position="96"/>
    </location>
</feature>
<organism evidence="3 4">
    <name type="scientific">Burkholderia glumae</name>
    <name type="common">Pseudomonas glumae</name>
    <dbReference type="NCBI Taxonomy" id="337"/>
    <lineage>
        <taxon>Bacteria</taxon>
        <taxon>Pseudomonadati</taxon>
        <taxon>Pseudomonadota</taxon>
        <taxon>Betaproteobacteria</taxon>
        <taxon>Burkholderiales</taxon>
        <taxon>Burkholderiaceae</taxon>
        <taxon>Burkholderia</taxon>
    </lineage>
</organism>
<feature type="transmembrane region" description="Helical" evidence="2">
    <location>
        <begin position="116"/>
        <end position="133"/>
    </location>
</feature>
<dbReference type="RefSeq" id="WP_017432129.1">
    <property type="nucleotide sequence ID" value="NZ_CP065601.1"/>
</dbReference>
<dbReference type="OrthoDB" id="8481520at2"/>
<gene>
    <name evidence="3" type="ORF">I6H06_22445</name>
</gene>
<protein>
    <submittedName>
        <fullName evidence="3">Uncharacterized protein</fullName>
    </submittedName>
</protein>
<keyword evidence="2" id="KW-0472">Membrane</keyword>
<dbReference type="GeneID" id="45696569"/>
<evidence type="ECO:0000256" key="1">
    <source>
        <dbReference type="SAM" id="MobiDB-lite"/>
    </source>
</evidence>
<proteinExistence type="predicted"/>
<dbReference type="EMBL" id="CP065601">
    <property type="protein sequence ID" value="QPQ91872.1"/>
    <property type="molecule type" value="Genomic_DNA"/>
</dbReference>
<feature type="compositionally biased region" description="Low complexity" evidence="1">
    <location>
        <begin position="1"/>
        <end position="17"/>
    </location>
</feature>
<dbReference type="AlphaFoldDB" id="A0A246MPB1"/>
<dbReference type="Proteomes" id="UP000594892">
    <property type="component" value="Chromosome 2"/>
</dbReference>
<evidence type="ECO:0000256" key="2">
    <source>
        <dbReference type="SAM" id="Phobius"/>
    </source>
</evidence>
<sequence length="138" mass="14716">MATPEPSAAAQGSAPPANDDGSDDLRSVFTPASQPSADAIATKEATSLAAGIDLEKDGARQEHKRHQTFRNHINVATIGLFWVICLGLLIGIATYAWHMVTPDALHYLTEKQLDKLQTVLGSAVLSSALTGYVNKRMS</sequence>
<accession>A0A246MPB1</accession>
<keyword evidence="2" id="KW-1133">Transmembrane helix</keyword>